<evidence type="ECO:0000256" key="6">
    <source>
        <dbReference type="ARBA" id="ARBA00024059"/>
    </source>
</evidence>
<comment type="pathway">
    <text evidence="1">Porphyrin-containing compound metabolism; chlorophyll biosynthesis.</text>
</comment>
<evidence type="ECO:0000256" key="7">
    <source>
        <dbReference type="ARBA" id="ARBA00024089"/>
    </source>
</evidence>
<dbReference type="Gene3D" id="3.40.50.720">
    <property type="entry name" value="NAD(P)-binding Rossmann-like Domain"/>
    <property type="match status" value="1"/>
</dbReference>
<comment type="caution">
    <text evidence="10">The sequence shown here is derived from an EMBL/GenBank/DDBJ whole genome shotgun (WGS) entry which is preliminary data.</text>
</comment>
<dbReference type="GO" id="GO:0033728">
    <property type="term" value="F:3,8-divinyl protochlorophyllide a 8-vinyl-reductase (NADPH) activity"/>
    <property type="evidence" value="ECO:0007669"/>
    <property type="project" value="UniProtKB-EC"/>
</dbReference>
<dbReference type="CDD" id="cd05243">
    <property type="entry name" value="SDR_a5"/>
    <property type="match status" value="1"/>
</dbReference>
<dbReference type="Proteomes" id="UP000558192">
    <property type="component" value="Unassembled WGS sequence"/>
</dbReference>
<dbReference type="InterPro" id="IPR016040">
    <property type="entry name" value="NAD(P)-bd_dom"/>
</dbReference>
<dbReference type="GO" id="GO:0015995">
    <property type="term" value="P:chlorophyll biosynthetic process"/>
    <property type="evidence" value="ECO:0007669"/>
    <property type="project" value="UniProtKB-UniPathway"/>
</dbReference>
<dbReference type="EMBL" id="JAATJC010000001">
    <property type="protein sequence ID" value="NJC06016.1"/>
    <property type="molecule type" value="Genomic_DNA"/>
</dbReference>
<keyword evidence="2" id="KW-0521">NADP</keyword>
<dbReference type="InterPro" id="IPR044201">
    <property type="entry name" value="DVR-like"/>
</dbReference>
<proteinExistence type="predicted"/>
<dbReference type="SUPFAM" id="SSF51735">
    <property type="entry name" value="NAD(P)-binding Rossmann-fold domains"/>
    <property type="match status" value="1"/>
</dbReference>
<dbReference type="PANTHER" id="PTHR47378">
    <property type="entry name" value="DIVINYL CHLOROPHYLLIDE A 8-VINYL-REDUCTASE, CHLOROPLASTIC"/>
    <property type="match status" value="1"/>
</dbReference>
<comment type="catalytic activity">
    <reaction evidence="8">
        <text>protochlorophyllide a + NADP(+) = 3,8-divinyl protochlorophyllide a + NADPH + H(+)</text>
        <dbReference type="Rhea" id="RHEA:48884"/>
        <dbReference type="ChEBI" id="CHEBI:15378"/>
        <dbReference type="ChEBI" id="CHEBI:57783"/>
        <dbReference type="ChEBI" id="CHEBI:58349"/>
        <dbReference type="ChEBI" id="CHEBI:58632"/>
        <dbReference type="ChEBI" id="CHEBI:83350"/>
        <dbReference type="EC" id="1.3.1.75"/>
    </reaction>
</comment>
<evidence type="ECO:0000256" key="8">
    <source>
        <dbReference type="ARBA" id="ARBA00049498"/>
    </source>
</evidence>
<feature type="domain" description="NAD(P)-binding" evidence="9">
    <location>
        <begin position="31"/>
        <end position="221"/>
    </location>
</feature>
<evidence type="ECO:0000256" key="3">
    <source>
        <dbReference type="ARBA" id="ARBA00022946"/>
    </source>
</evidence>
<evidence type="ECO:0000313" key="10">
    <source>
        <dbReference type="EMBL" id="NJC06016.1"/>
    </source>
</evidence>
<gene>
    <name evidence="10" type="ORF">GGQ97_001809</name>
</gene>
<dbReference type="Pfam" id="PF13460">
    <property type="entry name" value="NAD_binding_10"/>
    <property type="match status" value="1"/>
</dbReference>
<dbReference type="PANTHER" id="PTHR47378:SF1">
    <property type="entry name" value="DIVINYL CHLOROPHYLLIDE A 8-VINYL-REDUCTASE, CHLOROPLASTIC"/>
    <property type="match status" value="1"/>
</dbReference>
<evidence type="ECO:0000259" key="9">
    <source>
        <dbReference type="Pfam" id="PF13460"/>
    </source>
</evidence>
<sequence>MPAGSCHLAAVSEAATASREPNGTRRIFLAGATGTIGRSTARALVARGHEVVCFVRALPEGESLAELGGAEVRVGDVTDAGSIKRDGLRGERFDTIVSCLASRTGSPRDAWAIDHRANLNLLEAARAGGIVQFVLLSAICLQKPKLAFQHAKIAFEQALIASGLAYTIVRPTAFFKSLSGQVERVRRGKPWLLFGDGRLTACKPISDADLAAYLAACVEDPALQGRVLPIGGPGPAITPREQAEALFALLGEEPRFRQVPVRLMDAIVGVLGALGRVAPALRDKAEYARIGRYYATESMLVWDEEAGRYDAGATPETGSETLGDHYAALLGGLARG</sequence>
<dbReference type="UniPathway" id="UPA00668"/>
<keyword evidence="3" id="KW-0809">Transit peptide</keyword>
<evidence type="ECO:0000256" key="2">
    <source>
        <dbReference type="ARBA" id="ARBA00022857"/>
    </source>
</evidence>
<dbReference type="InterPro" id="IPR036291">
    <property type="entry name" value="NAD(P)-bd_dom_sf"/>
</dbReference>
<evidence type="ECO:0000313" key="11">
    <source>
        <dbReference type="Proteomes" id="UP000558192"/>
    </source>
</evidence>
<accession>A0A7X5Y6I3</accession>
<dbReference type="RefSeq" id="WP_342448499.1">
    <property type="nucleotide sequence ID" value="NZ_JAATJC010000001.1"/>
</dbReference>
<organism evidence="10 11">
    <name type="scientific">Sphingomonas kaistensis</name>
    <dbReference type="NCBI Taxonomy" id="298708"/>
    <lineage>
        <taxon>Bacteria</taxon>
        <taxon>Pseudomonadati</taxon>
        <taxon>Pseudomonadota</taxon>
        <taxon>Alphaproteobacteria</taxon>
        <taxon>Sphingomonadales</taxon>
        <taxon>Sphingomonadaceae</taxon>
        <taxon>Sphingomonas</taxon>
    </lineage>
</organism>
<dbReference type="EC" id="1.3.1.75" evidence="6"/>
<name>A0A7X5Y6I3_9SPHN</name>
<keyword evidence="11" id="KW-1185">Reference proteome</keyword>
<reference evidence="10 11" key="1">
    <citation type="submission" date="2020-03" db="EMBL/GenBank/DDBJ databases">
        <title>Genomic Encyclopedia of Type Strains, Phase IV (KMG-IV): sequencing the most valuable type-strain genomes for metagenomic binning, comparative biology and taxonomic classification.</title>
        <authorList>
            <person name="Goeker M."/>
        </authorList>
    </citation>
    <scope>NUCLEOTIDE SEQUENCE [LARGE SCALE GENOMIC DNA]</scope>
    <source>
        <strain evidence="10 11">DSM 16846</strain>
    </source>
</reference>
<protein>
    <recommendedName>
        <fullName evidence="7">Divinyl chlorophyllide a 8-vinyl-reductase, chloroplastic</fullName>
        <ecNumber evidence="6">1.3.1.75</ecNumber>
    </recommendedName>
</protein>
<evidence type="ECO:0000256" key="5">
    <source>
        <dbReference type="ARBA" id="ARBA00023171"/>
    </source>
</evidence>
<evidence type="ECO:0000256" key="1">
    <source>
        <dbReference type="ARBA" id="ARBA00005173"/>
    </source>
</evidence>
<keyword evidence="4 10" id="KW-0560">Oxidoreductase</keyword>
<dbReference type="AlphaFoldDB" id="A0A7X5Y6I3"/>
<evidence type="ECO:0000256" key="4">
    <source>
        <dbReference type="ARBA" id="ARBA00023002"/>
    </source>
</evidence>
<keyword evidence="5" id="KW-0149">Chlorophyll biosynthesis</keyword>